<dbReference type="AlphaFoldDB" id="A0A5J5QGY8"/>
<dbReference type="Proteomes" id="UP000327439">
    <property type="component" value="Chromosome D08"/>
</dbReference>
<organism evidence="3 4">
    <name type="scientific">Gossypium barbadense</name>
    <name type="common">Sea Island cotton</name>
    <name type="synonym">Hibiscus barbadensis</name>
    <dbReference type="NCBI Taxonomy" id="3634"/>
    <lineage>
        <taxon>Eukaryota</taxon>
        <taxon>Viridiplantae</taxon>
        <taxon>Streptophyta</taxon>
        <taxon>Embryophyta</taxon>
        <taxon>Tracheophyta</taxon>
        <taxon>Spermatophyta</taxon>
        <taxon>Magnoliopsida</taxon>
        <taxon>eudicotyledons</taxon>
        <taxon>Gunneridae</taxon>
        <taxon>Pentapetalae</taxon>
        <taxon>rosids</taxon>
        <taxon>malvids</taxon>
        <taxon>Malvales</taxon>
        <taxon>Malvaceae</taxon>
        <taxon>Malvoideae</taxon>
        <taxon>Gossypium</taxon>
    </lineage>
</organism>
<dbReference type="Pfam" id="PF03407">
    <property type="entry name" value="Nucleotid_trans"/>
    <property type="match status" value="1"/>
</dbReference>
<keyword evidence="4" id="KW-1185">Reference proteome</keyword>
<keyword evidence="1" id="KW-0812">Transmembrane</keyword>
<gene>
    <name evidence="3" type="ORF">ES319_D08G068300v1</name>
</gene>
<evidence type="ECO:0000313" key="3">
    <source>
        <dbReference type="EMBL" id="KAB2016031.1"/>
    </source>
</evidence>
<reference evidence="4" key="1">
    <citation type="journal article" date="2020" name="Nat. Genet.">
        <title>Genomic diversifications of five Gossypium allopolyploid species and their impact on cotton improvement.</title>
        <authorList>
            <person name="Chen Z.J."/>
            <person name="Sreedasyam A."/>
            <person name="Ando A."/>
            <person name="Song Q."/>
            <person name="De Santiago L.M."/>
            <person name="Hulse-Kemp A.M."/>
            <person name="Ding M."/>
            <person name="Ye W."/>
            <person name="Kirkbride R.C."/>
            <person name="Jenkins J."/>
            <person name="Plott C."/>
            <person name="Lovell J."/>
            <person name="Lin Y.M."/>
            <person name="Vaughn R."/>
            <person name="Liu B."/>
            <person name="Simpson S."/>
            <person name="Scheffler B.E."/>
            <person name="Wen L."/>
            <person name="Saski C.A."/>
            <person name="Grover C.E."/>
            <person name="Hu G."/>
            <person name="Conover J.L."/>
            <person name="Carlson J.W."/>
            <person name="Shu S."/>
            <person name="Boston L.B."/>
            <person name="Williams M."/>
            <person name="Peterson D.G."/>
            <person name="McGee K."/>
            <person name="Jones D.C."/>
            <person name="Wendel J.F."/>
            <person name="Stelly D.M."/>
            <person name="Grimwood J."/>
            <person name="Schmutz J."/>
        </authorList>
    </citation>
    <scope>NUCLEOTIDE SEQUENCE [LARGE SCALE GENOMIC DNA]</scope>
    <source>
        <strain evidence="4">cv. 3-79</strain>
    </source>
</reference>
<proteinExistence type="predicted"/>
<dbReference type="PANTHER" id="PTHR46038:SF12">
    <property type="entry name" value="OS03G0731800 PROTEIN"/>
    <property type="match status" value="1"/>
</dbReference>
<feature type="transmembrane region" description="Helical" evidence="1">
    <location>
        <begin position="12"/>
        <end position="31"/>
    </location>
</feature>
<evidence type="ECO:0000259" key="2">
    <source>
        <dbReference type="Pfam" id="PF03407"/>
    </source>
</evidence>
<evidence type="ECO:0000313" key="4">
    <source>
        <dbReference type="Proteomes" id="UP000327439"/>
    </source>
</evidence>
<dbReference type="PANTHER" id="PTHR46038">
    <property type="entry name" value="EXPRESSED PROTEIN-RELATED"/>
    <property type="match status" value="1"/>
</dbReference>
<accession>A0A5J5QGY8</accession>
<evidence type="ECO:0000256" key="1">
    <source>
        <dbReference type="SAM" id="Phobius"/>
    </source>
</evidence>
<sequence length="253" mass="29376">MEHPKDLCPGTSAIVFLLLTGLLYLCVWSPSNPLLPFHEPNGSPKNYTGVEFLVKDELDLALEEASMPNKTVIIAVVNRAYVEQSVNAETTMLDLFLESFWVGEDTRALLEHLLLVTVDQTAYDRCMFKRLHCYRLVTEGVDFGEEKVYMSRDFVKMMWRRTLFLLDVLRRGYSFIFTKQNWGRNEISEIEREKTKEETERRNLSVETKASEDTIKAASSVFKRSESAFAHLLKEGELKIVRCNSTINWNWMR</sequence>
<feature type="domain" description="Nucleotide-diphospho-sugar transferase" evidence="2">
    <location>
        <begin position="109"/>
        <end position="178"/>
    </location>
</feature>
<name>A0A5J5QGY8_GOSBA</name>
<dbReference type="InterPro" id="IPR005069">
    <property type="entry name" value="Nucl-diP-sugar_transferase"/>
</dbReference>
<dbReference type="EMBL" id="CM018222">
    <property type="protein sequence ID" value="KAB2016031.1"/>
    <property type="molecule type" value="Genomic_DNA"/>
</dbReference>
<dbReference type="InterPro" id="IPR044821">
    <property type="entry name" value="At1g28695/At4g15970-like"/>
</dbReference>
<dbReference type="OrthoDB" id="540503at2759"/>
<keyword evidence="1" id="KW-0472">Membrane</keyword>
<keyword evidence="1" id="KW-1133">Transmembrane helix</keyword>
<protein>
    <recommendedName>
        <fullName evidence="2">Nucleotide-diphospho-sugar transferase domain-containing protein</fullName>
    </recommendedName>
</protein>